<dbReference type="Pfam" id="PF02321">
    <property type="entry name" value="OEP"/>
    <property type="match status" value="1"/>
</dbReference>
<protein>
    <submittedName>
        <fullName evidence="9">Outer membrane protein TolC</fullName>
    </submittedName>
</protein>
<reference evidence="9" key="1">
    <citation type="submission" date="2020-05" db="EMBL/GenBank/DDBJ databases">
        <title>Genomic Encyclopedia of Type Strains, Phase IV (KMG-V): Genome sequencing to study the core and pangenomes of soil and plant-associated prokaryotes.</title>
        <authorList>
            <person name="Whitman W."/>
        </authorList>
    </citation>
    <scope>NUCLEOTIDE SEQUENCE</scope>
    <source>
        <strain evidence="9">16F</strain>
    </source>
</reference>
<feature type="signal peptide" evidence="8">
    <location>
        <begin position="1"/>
        <end position="21"/>
    </location>
</feature>
<dbReference type="PANTHER" id="PTHR30026">
    <property type="entry name" value="OUTER MEMBRANE PROTEIN TOLC"/>
    <property type="match status" value="1"/>
</dbReference>
<gene>
    <name evidence="9" type="ORF">HNQ03_000139</name>
</gene>
<dbReference type="GO" id="GO:0015288">
    <property type="term" value="F:porin activity"/>
    <property type="evidence" value="ECO:0007669"/>
    <property type="project" value="TreeGrafter"/>
</dbReference>
<keyword evidence="7" id="KW-0998">Cell outer membrane</keyword>
<dbReference type="InterPro" id="IPR051906">
    <property type="entry name" value="TolC-like"/>
</dbReference>
<organism evidence="9 10">
    <name type="scientific">Frigoriflavimonas asaccharolytica</name>
    <dbReference type="NCBI Taxonomy" id="2735899"/>
    <lineage>
        <taxon>Bacteria</taxon>
        <taxon>Pseudomonadati</taxon>
        <taxon>Bacteroidota</taxon>
        <taxon>Flavobacteriia</taxon>
        <taxon>Flavobacteriales</taxon>
        <taxon>Weeksellaceae</taxon>
        <taxon>Frigoriflavimonas</taxon>
    </lineage>
</organism>
<evidence type="ECO:0000256" key="1">
    <source>
        <dbReference type="ARBA" id="ARBA00004442"/>
    </source>
</evidence>
<evidence type="ECO:0000313" key="9">
    <source>
        <dbReference type="EMBL" id="NRS91074.1"/>
    </source>
</evidence>
<sequence>MKTFRNYLVRLMIFLPLVFSAQQAPSLQELINAAMQNDGTLTQQNLENKFTKLDDEKLKDIFLPKVDISGKAGYLYTSAHLTSPEITLPAIPSLFAGITIPEGSFSNTLNISGLSTSAKAEASILLYSGGKVKYLKEANREKNISENLLMQKTRDEIITEISKAYDQMALVQESKKVLDEAKKRLDINKKTADKALGYGLITPYDRKKIELAQAILDSKIVEYEGKKELLITQIHLLTEIDRDRIALIKPQLETISYEVLDQNIENRVEIQALNHGIYATDFKIKAEERWWIPKVQAQTSLSYFGLFNNSISTSKDIIPNSGKKLDLNPSSINIFPLFQAGVGFKWDVFDGNEGKHKVETAKIEKEILENKKSDASKKLNLNLANNQTNYTIANSQIALKKKALDIAKEGLGQVENEFRYGTKTSAALIEAENDLQNAELEYQTAVFNQRRSAIELMKSTQDLQVERL</sequence>
<comment type="caution">
    <text evidence="9">The sequence shown here is derived from an EMBL/GenBank/DDBJ whole genome shotgun (WGS) entry which is preliminary data.</text>
</comment>
<evidence type="ECO:0000256" key="5">
    <source>
        <dbReference type="ARBA" id="ARBA00022692"/>
    </source>
</evidence>
<keyword evidence="6" id="KW-0472">Membrane</keyword>
<dbReference type="RefSeq" id="WP_173777708.1">
    <property type="nucleotide sequence ID" value="NZ_JABSNO010000001.1"/>
</dbReference>
<dbReference type="AlphaFoldDB" id="A0A8J8G4F4"/>
<keyword evidence="4" id="KW-1134">Transmembrane beta strand</keyword>
<evidence type="ECO:0000256" key="7">
    <source>
        <dbReference type="ARBA" id="ARBA00023237"/>
    </source>
</evidence>
<keyword evidence="10" id="KW-1185">Reference proteome</keyword>
<dbReference type="SUPFAM" id="SSF56954">
    <property type="entry name" value="Outer membrane efflux proteins (OEP)"/>
    <property type="match status" value="1"/>
</dbReference>
<evidence type="ECO:0000256" key="3">
    <source>
        <dbReference type="ARBA" id="ARBA00022448"/>
    </source>
</evidence>
<comment type="subcellular location">
    <subcellularLocation>
        <location evidence="1">Cell outer membrane</location>
    </subcellularLocation>
</comment>
<comment type="similarity">
    <text evidence="2">Belongs to the outer membrane factor (OMF) (TC 1.B.17) family.</text>
</comment>
<evidence type="ECO:0000256" key="2">
    <source>
        <dbReference type="ARBA" id="ARBA00007613"/>
    </source>
</evidence>
<proteinExistence type="inferred from homology"/>
<evidence type="ECO:0000256" key="4">
    <source>
        <dbReference type="ARBA" id="ARBA00022452"/>
    </source>
</evidence>
<dbReference type="PANTHER" id="PTHR30026:SF20">
    <property type="entry name" value="OUTER MEMBRANE PROTEIN TOLC"/>
    <property type="match status" value="1"/>
</dbReference>
<dbReference type="Proteomes" id="UP000610746">
    <property type="component" value="Unassembled WGS sequence"/>
</dbReference>
<dbReference type="Gene3D" id="1.20.1600.10">
    <property type="entry name" value="Outer membrane efflux proteins (OEP)"/>
    <property type="match status" value="1"/>
</dbReference>
<dbReference type="GO" id="GO:0009279">
    <property type="term" value="C:cell outer membrane"/>
    <property type="evidence" value="ECO:0007669"/>
    <property type="project" value="UniProtKB-SubCell"/>
</dbReference>
<keyword evidence="8" id="KW-0732">Signal</keyword>
<dbReference type="GO" id="GO:0015562">
    <property type="term" value="F:efflux transmembrane transporter activity"/>
    <property type="evidence" value="ECO:0007669"/>
    <property type="project" value="InterPro"/>
</dbReference>
<dbReference type="GO" id="GO:1990281">
    <property type="term" value="C:efflux pump complex"/>
    <property type="evidence" value="ECO:0007669"/>
    <property type="project" value="TreeGrafter"/>
</dbReference>
<feature type="chain" id="PRO_5035201154" evidence="8">
    <location>
        <begin position="22"/>
        <end position="468"/>
    </location>
</feature>
<keyword evidence="5" id="KW-0812">Transmembrane</keyword>
<evidence type="ECO:0000256" key="6">
    <source>
        <dbReference type="ARBA" id="ARBA00023136"/>
    </source>
</evidence>
<evidence type="ECO:0000256" key="8">
    <source>
        <dbReference type="SAM" id="SignalP"/>
    </source>
</evidence>
<keyword evidence="3" id="KW-0813">Transport</keyword>
<accession>A0A8J8G4F4</accession>
<evidence type="ECO:0000313" key="10">
    <source>
        <dbReference type="Proteomes" id="UP000610746"/>
    </source>
</evidence>
<name>A0A8J8G4F4_9FLAO</name>
<dbReference type="EMBL" id="JABSNO010000001">
    <property type="protein sequence ID" value="NRS91074.1"/>
    <property type="molecule type" value="Genomic_DNA"/>
</dbReference>
<dbReference type="InterPro" id="IPR003423">
    <property type="entry name" value="OMP_efflux"/>
</dbReference>